<organism evidence="1 2">
    <name type="scientific">Heterostelium pallidum (strain ATCC 26659 / Pp 5 / PN500)</name>
    <name type="common">Cellular slime mold</name>
    <name type="synonym">Polysphondylium pallidum</name>
    <dbReference type="NCBI Taxonomy" id="670386"/>
    <lineage>
        <taxon>Eukaryota</taxon>
        <taxon>Amoebozoa</taxon>
        <taxon>Evosea</taxon>
        <taxon>Eumycetozoa</taxon>
        <taxon>Dictyostelia</taxon>
        <taxon>Acytosteliales</taxon>
        <taxon>Acytosteliaceae</taxon>
        <taxon>Heterostelium</taxon>
    </lineage>
</organism>
<reference evidence="1 2" key="1">
    <citation type="journal article" date="2011" name="Genome Res.">
        <title>Phylogeny-wide analysis of social amoeba genomes highlights ancient origins for complex intercellular communication.</title>
        <authorList>
            <person name="Heidel A.J."/>
            <person name="Lawal H.M."/>
            <person name="Felder M."/>
            <person name="Schilde C."/>
            <person name="Helps N.R."/>
            <person name="Tunggal B."/>
            <person name="Rivero F."/>
            <person name="John U."/>
            <person name="Schleicher M."/>
            <person name="Eichinger L."/>
            <person name="Platzer M."/>
            <person name="Noegel A.A."/>
            <person name="Schaap P."/>
            <person name="Gloeckner G."/>
        </authorList>
    </citation>
    <scope>NUCLEOTIDE SEQUENCE [LARGE SCALE GENOMIC DNA]</scope>
    <source>
        <strain evidence="2">ATCC 26659 / Pp 5 / PN500</strain>
    </source>
</reference>
<dbReference type="AlphaFoldDB" id="D3BEA0"/>
<evidence type="ECO:0000313" key="1">
    <source>
        <dbReference type="EMBL" id="EFA80231.1"/>
    </source>
</evidence>
<gene>
    <name evidence="1" type="ORF">PPL_07056</name>
</gene>
<dbReference type="RefSeq" id="XP_020432351.1">
    <property type="nucleotide sequence ID" value="XM_020577903.1"/>
</dbReference>
<keyword evidence="2" id="KW-1185">Reference proteome</keyword>
<dbReference type="Proteomes" id="UP000001396">
    <property type="component" value="Unassembled WGS sequence"/>
</dbReference>
<protein>
    <submittedName>
        <fullName evidence="1">Uncharacterized protein</fullName>
    </submittedName>
</protein>
<dbReference type="GeneID" id="31362537"/>
<proteinExistence type="predicted"/>
<name>D3BEA0_HETP5</name>
<evidence type="ECO:0000313" key="2">
    <source>
        <dbReference type="Proteomes" id="UP000001396"/>
    </source>
</evidence>
<dbReference type="EMBL" id="ADBJ01000031">
    <property type="protein sequence ID" value="EFA80231.1"/>
    <property type="molecule type" value="Genomic_DNA"/>
</dbReference>
<dbReference type="InParanoid" id="D3BEA0"/>
<sequence>MSNFIRVSIKHVRAISFKAARFERYHNKMVTKGFRAEIYRPFDVSSFIFDQIGQGFRTDVYISKELNMKSLQFTTIKKNIMIEDNFDICAYGIYKDKNGESNRLFVMNAQGDIKFFWKKSTLKDFDSVSNFIKANFILGSDRTTLYAGYTDNIIRVFSISS</sequence>
<comment type="caution">
    <text evidence="1">The sequence shown here is derived from an EMBL/GenBank/DDBJ whole genome shotgun (WGS) entry which is preliminary data.</text>
</comment>
<accession>D3BEA0</accession>